<sequence>MQVEVRGRRARRWVAFGLIAFGALFSVIGLVLAGVSVSYVADGERASGTVVALDWQGGHAGGSRKSRSGNEPVAHPVVEFTPAGGTPTRFREFTGSNPPAYEVGERVDVRYRADSPEDARIEAFTTMWLLPLVFGGLGLLIAGVGTGIALYGRERS</sequence>
<accession>A0ABV5QXK7</accession>
<keyword evidence="1" id="KW-0812">Transmembrane</keyword>
<keyword evidence="1" id="KW-1133">Transmembrane helix</keyword>
<evidence type="ECO:0000259" key="2">
    <source>
        <dbReference type="Pfam" id="PF12158"/>
    </source>
</evidence>
<dbReference type="Proteomes" id="UP001589716">
    <property type="component" value="Unassembled WGS sequence"/>
</dbReference>
<keyword evidence="1" id="KW-0472">Membrane</keyword>
<dbReference type="RefSeq" id="WP_345483723.1">
    <property type="nucleotide sequence ID" value="NZ_BAAAWU010000001.1"/>
</dbReference>
<feature type="transmembrane region" description="Helical" evidence="1">
    <location>
        <begin position="128"/>
        <end position="151"/>
    </location>
</feature>
<reference evidence="3 4" key="1">
    <citation type="submission" date="2024-09" db="EMBL/GenBank/DDBJ databases">
        <authorList>
            <person name="Sun Q."/>
            <person name="Mori K."/>
        </authorList>
    </citation>
    <scope>NUCLEOTIDE SEQUENCE [LARGE SCALE GENOMIC DNA]</scope>
    <source>
        <strain evidence="3 4">JCM 4414</strain>
    </source>
</reference>
<evidence type="ECO:0000256" key="1">
    <source>
        <dbReference type="SAM" id="Phobius"/>
    </source>
</evidence>
<evidence type="ECO:0000313" key="4">
    <source>
        <dbReference type="Proteomes" id="UP001589716"/>
    </source>
</evidence>
<evidence type="ECO:0000313" key="3">
    <source>
        <dbReference type="EMBL" id="MFB9558255.1"/>
    </source>
</evidence>
<feature type="domain" description="DUF3592" evidence="2">
    <location>
        <begin position="47"/>
        <end position="124"/>
    </location>
</feature>
<gene>
    <name evidence="3" type="ORF">ACFFTP_29225</name>
</gene>
<dbReference type="EMBL" id="JBHMCT010000020">
    <property type="protein sequence ID" value="MFB9558255.1"/>
    <property type="molecule type" value="Genomic_DNA"/>
</dbReference>
<proteinExistence type="predicted"/>
<organism evidence="3 4">
    <name type="scientific">Streptomyces roseoviridis</name>
    <dbReference type="NCBI Taxonomy" id="67361"/>
    <lineage>
        <taxon>Bacteria</taxon>
        <taxon>Bacillati</taxon>
        <taxon>Actinomycetota</taxon>
        <taxon>Actinomycetes</taxon>
        <taxon>Kitasatosporales</taxon>
        <taxon>Streptomycetaceae</taxon>
        <taxon>Streptomyces</taxon>
    </lineage>
</organism>
<comment type="caution">
    <text evidence="3">The sequence shown here is derived from an EMBL/GenBank/DDBJ whole genome shotgun (WGS) entry which is preliminary data.</text>
</comment>
<dbReference type="Pfam" id="PF12158">
    <property type="entry name" value="DUF3592"/>
    <property type="match status" value="1"/>
</dbReference>
<keyword evidence="4" id="KW-1185">Reference proteome</keyword>
<protein>
    <submittedName>
        <fullName evidence="3">DUF3592 domain-containing protein</fullName>
    </submittedName>
</protein>
<feature type="transmembrane region" description="Helical" evidence="1">
    <location>
        <begin position="12"/>
        <end position="35"/>
    </location>
</feature>
<dbReference type="InterPro" id="IPR021994">
    <property type="entry name" value="DUF3592"/>
</dbReference>
<name>A0ABV5QXK7_9ACTN</name>